<evidence type="ECO:0000313" key="8">
    <source>
        <dbReference type="EMBL" id="MFC5068421.1"/>
    </source>
</evidence>
<organism evidence="8 9">
    <name type="scientific">Flaviflagellibacter deserti</name>
    <dbReference type="NCBI Taxonomy" id="2267266"/>
    <lineage>
        <taxon>Bacteria</taxon>
        <taxon>Pseudomonadati</taxon>
        <taxon>Pseudomonadota</taxon>
        <taxon>Alphaproteobacteria</taxon>
        <taxon>Hyphomicrobiales</taxon>
        <taxon>Flaviflagellibacter</taxon>
    </lineage>
</organism>
<dbReference type="SUPFAM" id="SSF56925">
    <property type="entry name" value="OMPA-like"/>
    <property type="match status" value="1"/>
</dbReference>
<evidence type="ECO:0000256" key="5">
    <source>
        <dbReference type="ARBA" id="ARBA00038306"/>
    </source>
</evidence>
<dbReference type="RefSeq" id="WP_114955678.1">
    <property type="nucleotide sequence ID" value="NZ_JBHSJF010000006.1"/>
</dbReference>
<protein>
    <submittedName>
        <fullName evidence="8">Outer membrane protein</fullName>
    </submittedName>
</protein>
<dbReference type="Gene3D" id="2.40.160.20">
    <property type="match status" value="1"/>
</dbReference>
<accession>A0ABV9Z2R3</accession>
<dbReference type="InterPro" id="IPR027385">
    <property type="entry name" value="Beta-barrel_OMP"/>
</dbReference>
<feature type="domain" description="Outer membrane protein beta-barrel" evidence="7">
    <location>
        <begin position="13"/>
        <end position="193"/>
    </location>
</feature>
<evidence type="ECO:0000256" key="3">
    <source>
        <dbReference type="ARBA" id="ARBA00023136"/>
    </source>
</evidence>
<gene>
    <name evidence="8" type="ORF">ACFPFW_10400</name>
</gene>
<dbReference type="EMBL" id="JBHSJF010000006">
    <property type="protein sequence ID" value="MFC5068421.1"/>
    <property type="molecule type" value="Genomic_DNA"/>
</dbReference>
<keyword evidence="9" id="KW-1185">Reference proteome</keyword>
<comment type="subcellular location">
    <subcellularLocation>
        <location evidence="1">Cell outer membrane</location>
    </subcellularLocation>
</comment>
<sequence>MKPLMRIVGAAAILVWGGAASAADYPMATTSEFVNWTGAYFGGFGGYAAGEITADADTAPYDAEYDLNFALGGVEFGYNHQFGQFVVGGEIDISFTDGDTSETLAVGEYESNIDWLATFRLRAGYAWNNLLIYATGGFAAAETDDRFLSGGAEEETTGSRKGWTAGAGFEWAFYDKWSVKGEYLFVDLGDDEAIQDPNGVLPVGFGSSVVEHQYHVGKVGINYHF</sequence>
<feature type="signal peptide" evidence="6">
    <location>
        <begin position="1"/>
        <end position="22"/>
    </location>
</feature>
<evidence type="ECO:0000313" key="9">
    <source>
        <dbReference type="Proteomes" id="UP001595796"/>
    </source>
</evidence>
<proteinExistence type="inferred from homology"/>
<evidence type="ECO:0000256" key="6">
    <source>
        <dbReference type="SAM" id="SignalP"/>
    </source>
</evidence>
<keyword evidence="2 6" id="KW-0732">Signal</keyword>
<evidence type="ECO:0000259" key="7">
    <source>
        <dbReference type="Pfam" id="PF13505"/>
    </source>
</evidence>
<comment type="similarity">
    <text evidence="5">Belongs to the Omp25/RopB family.</text>
</comment>
<comment type="caution">
    <text evidence="8">The sequence shown here is derived from an EMBL/GenBank/DDBJ whole genome shotgun (WGS) entry which is preliminary data.</text>
</comment>
<dbReference type="Proteomes" id="UP001595796">
    <property type="component" value="Unassembled WGS sequence"/>
</dbReference>
<keyword evidence="3" id="KW-0472">Membrane</keyword>
<evidence type="ECO:0000256" key="2">
    <source>
        <dbReference type="ARBA" id="ARBA00022729"/>
    </source>
</evidence>
<dbReference type="InterPro" id="IPR011250">
    <property type="entry name" value="OMP/PagP_B-barrel"/>
</dbReference>
<keyword evidence="4" id="KW-0998">Cell outer membrane</keyword>
<dbReference type="PANTHER" id="PTHR34001:SF3">
    <property type="entry name" value="BLL7405 PROTEIN"/>
    <property type="match status" value="1"/>
</dbReference>
<reference evidence="9" key="1">
    <citation type="journal article" date="2019" name="Int. J. Syst. Evol. Microbiol.">
        <title>The Global Catalogue of Microorganisms (GCM) 10K type strain sequencing project: providing services to taxonomists for standard genome sequencing and annotation.</title>
        <authorList>
            <consortium name="The Broad Institute Genomics Platform"/>
            <consortium name="The Broad Institute Genome Sequencing Center for Infectious Disease"/>
            <person name="Wu L."/>
            <person name="Ma J."/>
        </authorList>
    </citation>
    <scope>NUCLEOTIDE SEQUENCE [LARGE SCALE GENOMIC DNA]</scope>
    <source>
        <strain evidence="9">CGMCC 1.16444</strain>
    </source>
</reference>
<dbReference type="Pfam" id="PF13505">
    <property type="entry name" value="OMP_b-brl"/>
    <property type="match status" value="1"/>
</dbReference>
<evidence type="ECO:0000256" key="4">
    <source>
        <dbReference type="ARBA" id="ARBA00023237"/>
    </source>
</evidence>
<name>A0ABV9Z2R3_9HYPH</name>
<dbReference type="InterPro" id="IPR051692">
    <property type="entry name" value="OMP-like"/>
</dbReference>
<evidence type="ECO:0000256" key="1">
    <source>
        <dbReference type="ARBA" id="ARBA00004442"/>
    </source>
</evidence>
<feature type="chain" id="PRO_5046792262" evidence="6">
    <location>
        <begin position="23"/>
        <end position="225"/>
    </location>
</feature>
<dbReference type="PANTHER" id="PTHR34001">
    <property type="entry name" value="BLL7405 PROTEIN"/>
    <property type="match status" value="1"/>
</dbReference>